<dbReference type="InterPro" id="IPR021670">
    <property type="entry name" value="DUF3256"/>
</dbReference>
<name>A0A3P1XWK7_TANFO</name>
<dbReference type="AlphaFoldDB" id="A0A3P1XWK7"/>
<dbReference type="SUPFAM" id="SSF160925">
    <property type="entry name" value="PG1388-like"/>
    <property type="match status" value="1"/>
</dbReference>
<comment type="caution">
    <text evidence="1">The sequence shown here is derived from an EMBL/GenBank/DDBJ whole genome shotgun (WGS) entry which is preliminary data.</text>
</comment>
<evidence type="ECO:0000313" key="2">
    <source>
        <dbReference type="Proteomes" id="UP000278609"/>
    </source>
</evidence>
<evidence type="ECO:0000313" key="1">
    <source>
        <dbReference type="EMBL" id="RRD62358.1"/>
    </source>
</evidence>
<organism evidence="1 2">
    <name type="scientific">Tannerella forsythia</name>
    <name type="common">Bacteroides forsythus</name>
    <dbReference type="NCBI Taxonomy" id="28112"/>
    <lineage>
        <taxon>Bacteria</taxon>
        <taxon>Pseudomonadati</taxon>
        <taxon>Bacteroidota</taxon>
        <taxon>Bacteroidia</taxon>
        <taxon>Bacteroidales</taxon>
        <taxon>Tannerellaceae</taxon>
        <taxon>Tannerella</taxon>
    </lineage>
</organism>
<accession>A0A3P1XWK7</accession>
<dbReference type="EMBL" id="RQYS01000012">
    <property type="protein sequence ID" value="RRD62358.1"/>
    <property type="molecule type" value="Genomic_DNA"/>
</dbReference>
<dbReference type="OrthoDB" id="1098697at2"/>
<sequence>MKQMIMKVLLSACAMNLGAQDMGELFVKMPDEYIVELEDAWRKDLVDLYRARKDAKLQNRMQGTSQLMKLTPDYLKIQTTARSTVELRRLPLINDTYIICMVTTVSAPVPDSRVDFFTTDWKQLPAIDLYTPASVEQFIRTDVDTADVVFLDTMAALDMDLFVYRLSEEAQTLTVEYTTPQYLDEAMREKAKRFFKTEPIIFTWDKRRFIK</sequence>
<dbReference type="Pfam" id="PF11644">
    <property type="entry name" value="DUF3256"/>
    <property type="match status" value="1"/>
</dbReference>
<proteinExistence type="predicted"/>
<dbReference type="RefSeq" id="WP_124750930.1">
    <property type="nucleotide sequence ID" value="NZ_RQYS01000012.1"/>
</dbReference>
<dbReference type="Proteomes" id="UP000278609">
    <property type="component" value="Unassembled WGS sequence"/>
</dbReference>
<gene>
    <name evidence="1" type="ORF">EII40_03695</name>
</gene>
<protein>
    <submittedName>
        <fullName evidence="1">DUF3256 family protein</fullName>
    </submittedName>
</protein>
<reference evidence="1 2" key="1">
    <citation type="submission" date="2018-11" db="EMBL/GenBank/DDBJ databases">
        <title>Genomes From Bacteria Associated with the Canine Oral Cavity: a Test Case for Automated Genome-Based Taxonomic Assignment.</title>
        <authorList>
            <person name="Coil D.A."/>
            <person name="Jospin G."/>
            <person name="Darling A.E."/>
            <person name="Wallis C."/>
            <person name="Davis I.J."/>
            <person name="Harris S."/>
            <person name="Eisen J.A."/>
            <person name="Holcombe L.J."/>
            <person name="O'Flynn C."/>
        </authorList>
    </citation>
    <scope>NUCLEOTIDE SEQUENCE [LARGE SCALE GENOMIC DNA]</scope>
    <source>
        <strain evidence="1 2">OH2617_COT-023</strain>
    </source>
</reference>